<keyword evidence="4" id="KW-0479">Metal-binding</keyword>
<protein>
    <submittedName>
        <fullName evidence="8">Molybdopterin guanine dinucleotide-containing S/N-oxide reductase</fullName>
    </submittedName>
</protein>
<dbReference type="Gene3D" id="3.40.50.740">
    <property type="match status" value="1"/>
</dbReference>
<evidence type="ECO:0000256" key="3">
    <source>
        <dbReference type="ARBA" id="ARBA00022505"/>
    </source>
</evidence>
<evidence type="ECO:0000256" key="2">
    <source>
        <dbReference type="ARBA" id="ARBA00010312"/>
    </source>
</evidence>
<dbReference type="Gene3D" id="3.90.55.10">
    <property type="entry name" value="Dimethylsulfoxide Reductase, domain 3"/>
    <property type="match status" value="1"/>
</dbReference>
<keyword evidence="5" id="KW-0560">Oxidoreductase</keyword>
<gene>
    <name evidence="8" type="ORF">GCM10009765_37260</name>
</gene>
<dbReference type="InterPro" id="IPR009010">
    <property type="entry name" value="Asp_de-COase-like_dom_sf"/>
</dbReference>
<feature type="domain" description="Molybdopterin oxidoreductase" evidence="6">
    <location>
        <begin position="53"/>
        <end position="499"/>
    </location>
</feature>
<dbReference type="PANTHER" id="PTHR43742">
    <property type="entry name" value="TRIMETHYLAMINE-N-OXIDE REDUCTASE"/>
    <property type="match status" value="1"/>
</dbReference>
<dbReference type="InterPro" id="IPR006656">
    <property type="entry name" value="Mopterin_OxRdtase"/>
</dbReference>
<dbReference type="CDD" id="cd02793">
    <property type="entry name" value="MopB_CT_DMSOR-BSOR-TMAOR"/>
    <property type="match status" value="1"/>
</dbReference>
<comment type="caution">
    <text evidence="8">The sequence shown here is derived from an EMBL/GenBank/DDBJ whole genome shotgun (WGS) entry which is preliminary data.</text>
</comment>
<dbReference type="InterPro" id="IPR006657">
    <property type="entry name" value="MoPterin_dinucl-bd_dom"/>
</dbReference>
<evidence type="ECO:0000256" key="5">
    <source>
        <dbReference type="ARBA" id="ARBA00023002"/>
    </source>
</evidence>
<feature type="domain" description="Molybdopterin dinucleotide-binding" evidence="7">
    <location>
        <begin position="612"/>
        <end position="732"/>
    </location>
</feature>
<dbReference type="RefSeq" id="WP_344311501.1">
    <property type="nucleotide sequence ID" value="NZ_BAAANY010000012.1"/>
</dbReference>
<proteinExistence type="inferred from homology"/>
<evidence type="ECO:0000313" key="8">
    <source>
        <dbReference type="EMBL" id="GAA1684417.1"/>
    </source>
</evidence>
<reference evidence="8 9" key="1">
    <citation type="journal article" date="2019" name="Int. J. Syst. Evol. Microbiol.">
        <title>The Global Catalogue of Microorganisms (GCM) 10K type strain sequencing project: providing services to taxonomists for standard genome sequencing and annotation.</title>
        <authorList>
            <consortium name="The Broad Institute Genomics Platform"/>
            <consortium name="The Broad Institute Genome Sequencing Center for Infectious Disease"/>
            <person name="Wu L."/>
            <person name="Ma J."/>
        </authorList>
    </citation>
    <scope>NUCLEOTIDE SEQUENCE [LARGE SCALE GENOMIC DNA]</scope>
    <source>
        <strain evidence="8 9">JCM 14718</strain>
    </source>
</reference>
<dbReference type="PANTHER" id="PTHR43742:SF10">
    <property type="entry name" value="TRIMETHYLAMINE-N-OXIDE REDUCTASE 2"/>
    <property type="match status" value="1"/>
</dbReference>
<dbReference type="Pfam" id="PF00384">
    <property type="entry name" value="Molybdopterin"/>
    <property type="match status" value="1"/>
</dbReference>
<dbReference type="Proteomes" id="UP001500618">
    <property type="component" value="Unassembled WGS sequence"/>
</dbReference>
<keyword evidence="9" id="KW-1185">Reference proteome</keyword>
<dbReference type="EMBL" id="BAAANY010000012">
    <property type="protein sequence ID" value="GAA1684417.1"/>
    <property type="molecule type" value="Genomic_DNA"/>
</dbReference>
<dbReference type="Gene3D" id="2.40.40.20">
    <property type="match status" value="1"/>
</dbReference>
<dbReference type="SUPFAM" id="SSF53706">
    <property type="entry name" value="Formate dehydrogenase/DMSO reductase, domains 1-3"/>
    <property type="match status" value="1"/>
</dbReference>
<name>A0ABN2HA67_9ACTN</name>
<dbReference type="Pfam" id="PF01568">
    <property type="entry name" value="Molydop_binding"/>
    <property type="match status" value="1"/>
</dbReference>
<dbReference type="InterPro" id="IPR041954">
    <property type="entry name" value="CT_DMSOR/BSOR/TMAOR"/>
</dbReference>
<sequence length="756" mass="83229">MTEHIQTASHWGVYSVETDRATHEIRGVDGVSYDPHPSPIQASLPETVHGRLRIDQPYVREGYLRSTGRRGADAYVPISWEEALDLVATALLETREKHGNESIYGGSYGWASAGRLHHSPSVLKRFLAHFGGYVDKTGNHSFGAAAGIMPYVVGRSDISNLVVPWPEVVEHTKLLVMFGGAPLKNAQIDSGGAVNHENPDWYAKTRAAGVDVVCISPYQHDVVETVAPRWIPIRPNTDTALMIGLAHTLVSERRHDLEFLHEHCEGFPEFERYLLGHDASWASRITGVPEETIIDLARQMASTRTLVNTAWAVQRADHGEQPVWMTVALAAVLGQIGLPGGGFSLGLGAVSGIALPRTTGIPRPKLPLDSNPVKATVPVARVTDLLLHPGEEIEHNGRVITFPDIELIYSAGGNPFHHNTNLNRFLGAWQRPATVIVHEPFWTPPAKHADIVLPATTTMERNDIGAAELSRFWIAMHQVVPPFQQARNDFDIFSELADRLGFGAEYHQNRDEMGWLRHMYDGARKQALEAGFDPPDFDTFWASDKYEFPADEGPTTLFADFRAGAALKTPSGRIELVSEKIRSFGYPDCPAHPAWLEPAEWLGGPLARRFPLHLLSHQPATRLHSQLDHASLSRQTKIRDREPIQLSVEDANDRGLVDGDVVRVFNDRGAFLAGVRICTTLMTGVVQIATGAWYDPAEPGVPGSLDKHGNPNVVTLDKGTSRLSQGSTAQTCLVEVEKYDDPPTVTAFELPVILRV</sequence>
<evidence type="ECO:0000259" key="6">
    <source>
        <dbReference type="Pfam" id="PF00384"/>
    </source>
</evidence>
<accession>A0ABN2HA67</accession>
<dbReference type="Gene3D" id="3.40.228.10">
    <property type="entry name" value="Dimethylsulfoxide Reductase, domain 2"/>
    <property type="match status" value="1"/>
</dbReference>
<evidence type="ECO:0000313" key="9">
    <source>
        <dbReference type="Proteomes" id="UP001500618"/>
    </source>
</evidence>
<evidence type="ECO:0000256" key="4">
    <source>
        <dbReference type="ARBA" id="ARBA00022723"/>
    </source>
</evidence>
<dbReference type="InterPro" id="IPR050612">
    <property type="entry name" value="Prok_Mopterin_Oxidored"/>
</dbReference>
<dbReference type="SUPFAM" id="SSF50692">
    <property type="entry name" value="ADC-like"/>
    <property type="match status" value="1"/>
</dbReference>
<comment type="similarity">
    <text evidence="2">Belongs to the prokaryotic molybdopterin-containing oxidoreductase family.</text>
</comment>
<organism evidence="8 9">
    <name type="scientific">Fodinicola feengrottensis</name>
    <dbReference type="NCBI Taxonomy" id="435914"/>
    <lineage>
        <taxon>Bacteria</taxon>
        <taxon>Bacillati</taxon>
        <taxon>Actinomycetota</taxon>
        <taxon>Actinomycetes</taxon>
        <taxon>Mycobacteriales</taxon>
        <taxon>Fodinicola</taxon>
    </lineage>
</organism>
<evidence type="ECO:0000256" key="1">
    <source>
        <dbReference type="ARBA" id="ARBA00001942"/>
    </source>
</evidence>
<comment type="cofactor">
    <cofactor evidence="1">
        <name>Mo-bis(molybdopterin guanine dinucleotide)</name>
        <dbReference type="ChEBI" id="CHEBI:60539"/>
    </cofactor>
</comment>
<evidence type="ECO:0000259" key="7">
    <source>
        <dbReference type="Pfam" id="PF01568"/>
    </source>
</evidence>
<keyword evidence="3" id="KW-0500">Molybdenum</keyword>